<reference evidence="7 8" key="1">
    <citation type="submission" date="2016-10" db="EMBL/GenBank/DDBJ databases">
        <authorList>
            <person name="de Groot N.N."/>
        </authorList>
    </citation>
    <scope>NUCLEOTIDE SEQUENCE [LARGE SCALE GENOMIC DNA]</scope>
    <source>
        <strain>GEY</strain>
        <strain evidence="8">DSM 9560</strain>
    </source>
</reference>
<dbReference type="InterPro" id="IPR050498">
    <property type="entry name" value="Ycf3"/>
</dbReference>
<dbReference type="Pfam" id="PF07719">
    <property type="entry name" value="TPR_2"/>
    <property type="match status" value="1"/>
</dbReference>
<evidence type="ECO:0000259" key="6">
    <source>
        <dbReference type="Pfam" id="PF00656"/>
    </source>
</evidence>
<feature type="chain" id="PRO_5011641185" evidence="5">
    <location>
        <begin position="19"/>
        <end position="668"/>
    </location>
</feature>
<dbReference type="RefSeq" id="WP_091545021.1">
    <property type="nucleotide sequence ID" value="NZ_FONY01000017.1"/>
</dbReference>
<feature type="repeat" description="TPR" evidence="3">
    <location>
        <begin position="90"/>
        <end position="123"/>
    </location>
</feature>
<dbReference type="InterPro" id="IPR011600">
    <property type="entry name" value="Pept_C14_caspase"/>
</dbReference>
<evidence type="ECO:0000256" key="1">
    <source>
        <dbReference type="ARBA" id="ARBA00022737"/>
    </source>
</evidence>
<dbReference type="Pfam" id="PF13181">
    <property type="entry name" value="TPR_8"/>
    <property type="match status" value="2"/>
</dbReference>
<dbReference type="Gene3D" id="1.25.40.10">
    <property type="entry name" value="Tetratricopeptide repeat domain"/>
    <property type="match status" value="4"/>
</dbReference>
<organism evidence="7 8">
    <name type="scientific">Thermoflexibacter ruber</name>
    <dbReference type="NCBI Taxonomy" id="1003"/>
    <lineage>
        <taxon>Bacteria</taxon>
        <taxon>Pseudomonadati</taxon>
        <taxon>Bacteroidota</taxon>
        <taxon>Cytophagia</taxon>
        <taxon>Cytophagales</taxon>
        <taxon>Thermoflexibacteraceae</taxon>
        <taxon>Thermoflexibacter</taxon>
    </lineage>
</organism>
<evidence type="ECO:0000256" key="3">
    <source>
        <dbReference type="PROSITE-ProRule" id="PRU00339"/>
    </source>
</evidence>
<keyword evidence="1" id="KW-0677">Repeat</keyword>
<dbReference type="InterPro" id="IPR019734">
    <property type="entry name" value="TPR_rpt"/>
</dbReference>
<feature type="repeat" description="TPR" evidence="3">
    <location>
        <begin position="197"/>
        <end position="230"/>
    </location>
</feature>
<evidence type="ECO:0000256" key="5">
    <source>
        <dbReference type="SAM" id="SignalP"/>
    </source>
</evidence>
<dbReference type="InterPro" id="IPR029030">
    <property type="entry name" value="Caspase-like_dom_sf"/>
</dbReference>
<feature type="repeat" description="TPR" evidence="3">
    <location>
        <begin position="124"/>
        <end position="157"/>
    </location>
</feature>
<dbReference type="AlphaFoldDB" id="A0A1I2GA98"/>
<dbReference type="PANTHER" id="PTHR44858:SF1">
    <property type="entry name" value="UDP-N-ACETYLGLUCOSAMINE--PEPTIDE N-ACETYLGLUCOSAMINYLTRANSFERASE SPINDLY-RELATED"/>
    <property type="match status" value="1"/>
</dbReference>
<evidence type="ECO:0000256" key="4">
    <source>
        <dbReference type="SAM" id="Coils"/>
    </source>
</evidence>
<dbReference type="Pfam" id="PF00656">
    <property type="entry name" value="Peptidase_C14"/>
    <property type="match status" value="1"/>
</dbReference>
<feature type="repeat" description="TPR" evidence="3">
    <location>
        <begin position="264"/>
        <end position="297"/>
    </location>
</feature>
<dbReference type="SUPFAM" id="SSF48452">
    <property type="entry name" value="TPR-like"/>
    <property type="match status" value="2"/>
</dbReference>
<dbReference type="Gene3D" id="3.40.50.1460">
    <property type="match status" value="1"/>
</dbReference>
<dbReference type="PANTHER" id="PTHR44858">
    <property type="entry name" value="TETRATRICOPEPTIDE REPEAT PROTEIN 6"/>
    <property type="match status" value="1"/>
</dbReference>
<dbReference type="Pfam" id="PF09136">
    <property type="entry name" value="Glucodextran_B"/>
    <property type="match status" value="1"/>
</dbReference>
<evidence type="ECO:0000313" key="7">
    <source>
        <dbReference type="EMBL" id="SFF14515.1"/>
    </source>
</evidence>
<feature type="coiled-coil region" evidence="4">
    <location>
        <begin position="157"/>
        <end position="184"/>
    </location>
</feature>
<keyword evidence="5" id="KW-0732">Signal</keyword>
<dbReference type="GO" id="GO:0006508">
    <property type="term" value="P:proteolysis"/>
    <property type="evidence" value="ECO:0007669"/>
    <property type="project" value="InterPro"/>
</dbReference>
<keyword evidence="4" id="KW-0175">Coiled coil</keyword>
<dbReference type="PROSITE" id="PS50293">
    <property type="entry name" value="TPR_REGION"/>
    <property type="match status" value="1"/>
</dbReference>
<dbReference type="GO" id="GO:0004197">
    <property type="term" value="F:cysteine-type endopeptidase activity"/>
    <property type="evidence" value="ECO:0007669"/>
    <property type="project" value="InterPro"/>
</dbReference>
<dbReference type="Proteomes" id="UP000199513">
    <property type="component" value="Unassembled WGS sequence"/>
</dbReference>
<evidence type="ECO:0000256" key="2">
    <source>
        <dbReference type="ARBA" id="ARBA00022803"/>
    </source>
</evidence>
<keyword evidence="8" id="KW-1185">Reference proteome</keyword>
<feature type="signal peptide" evidence="5">
    <location>
        <begin position="1"/>
        <end position="18"/>
    </location>
</feature>
<dbReference type="Pfam" id="PF00515">
    <property type="entry name" value="TPR_1"/>
    <property type="match status" value="2"/>
</dbReference>
<feature type="domain" description="Peptidase C14 caspase" evidence="6">
    <location>
        <begin position="431"/>
        <end position="643"/>
    </location>
</feature>
<dbReference type="Gene3D" id="2.60.40.10">
    <property type="entry name" value="Immunoglobulins"/>
    <property type="match status" value="1"/>
</dbReference>
<gene>
    <name evidence="7" type="ORF">SAMN04488541_101773</name>
</gene>
<dbReference type="InterPro" id="IPR011990">
    <property type="entry name" value="TPR-like_helical_dom_sf"/>
</dbReference>
<dbReference type="PROSITE" id="PS50005">
    <property type="entry name" value="TPR"/>
    <property type="match status" value="6"/>
</dbReference>
<dbReference type="EMBL" id="FONY01000017">
    <property type="protein sequence ID" value="SFF14515.1"/>
    <property type="molecule type" value="Genomic_DNA"/>
</dbReference>
<dbReference type="Pfam" id="PF13414">
    <property type="entry name" value="TPR_11"/>
    <property type="match status" value="1"/>
</dbReference>
<dbReference type="InterPro" id="IPR013105">
    <property type="entry name" value="TPR_2"/>
</dbReference>
<protein>
    <submittedName>
        <fullName evidence="7">Tetratricopeptide repeat-containing protein</fullName>
    </submittedName>
</protein>
<dbReference type="SMART" id="SM00028">
    <property type="entry name" value="TPR"/>
    <property type="match status" value="7"/>
</dbReference>
<sequence>MKRFTLFIYLFFPLVAFAQINAQEYFEKAYTAAEKGDLDNAVANYSEVLRLSPYYVDAYYNRGWCFIELGKYQEAVRDFSKIIEIDKAHKNAHLSRGFARYNLGDYEKAIEDYLTELKLQPNNKLCFNNIGVAKEKLNQFEEAMIYYDKALEIDAGYTTALENKNALQSLLDSLNRQQQLANSQTTSIEKDAVFITAKDYFDLGYQAGEIGDYERAIENYNKAISIDRNYRQAYENRGWVKYRLEKYFSALEDLNTALDLGINKWTYNQRGLIKIKLGNLEGALKDFEKALEIDAEYATAVENKRLVQKSLDERNPKLYDKTPPKISITSPDLTTLTRGIGVVRLDETVTIVGVAQDESGVKEVIVNGNNAQLRINGEFDVQIPLSQGKNPVTVVAFDLKGNRAEQTFVIERQPKEVVASTKETISTYGKNYALLIATDKYDEWDNLNNPIFDASNVAEELKTSYQFETELLKNPTREQILLKLKEYTKKSFEPNDQLFIFIAGHGHFDEDLREGFLVAKDSRKNDESAASYIPHHSLRSTINNIKCKHIFLVMDVCFGGTFDPAIAKRGGANEYDNISKQEFIARKLRFKTRRYLTSGGKEYVSDGRPGMHSPFARRLLEALRGFGGSDGILTIGEIITQVEALNPEPKSGSFGDDEPGSDFIFVVK</sequence>
<dbReference type="OrthoDB" id="976443at2"/>
<dbReference type="SUPFAM" id="SSF52129">
    <property type="entry name" value="Caspase-like"/>
    <property type="match status" value="1"/>
</dbReference>
<feature type="repeat" description="TPR" evidence="3">
    <location>
        <begin position="22"/>
        <end position="55"/>
    </location>
</feature>
<keyword evidence="2 3" id="KW-0802">TPR repeat</keyword>
<proteinExistence type="predicted"/>
<dbReference type="STRING" id="1003.SAMN04488541_101773"/>
<evidence type="ECO:0000313" key="8">
    <source>
        <dbReference type="Proteomes" id="UP000199513"/>
    </source>
</evidence>
<feature type="repeat" description="TPR" evidence="3">
    <location>
        <begin position="56"/>
        <end position="89"/>
    </location>
</feature>
<accession>A0A1I2GA98</accession>
<dbReference type="InterPro" id="IPR013783">
    <property type="entry name" value="Ig-like_fold"/>
</dbReference>
<name>A0A1I2GA98_9BACT</name>